<dbReference type="InterPro" id="IPR045465">
    <property type="entry name" value="Trans_reg_dom"/>
</dbReference>
<comment type="caution">
    <text evidence="2">The sequence shown here is derived from an EMBL/GenBank/DDBJ whole genome shotgun (WGS) entry which is preliminary data.</text>
</comment>
<accession>A0A2V3VAW2</accession>
<evidence type="ECO:0000313" key="2">
    <source>
        <dbReference type="EMBL" id="PXW73869.1"/>
    </source>
</evidence>
<dbReference type="EMBL" id="QJJM01000009">
    <property type="protein sequence ID" value="PXW73869.1"/>
    <property type="molecule type" value="Genomic_DNA"/>
</dbReference>
<proteinExistence type="predicted"/>
<name>A0A2V3VAW2_9SPHN</name>
<reference evidence="2 3" key="1">
    <citation type="submission" date="2018-05" db="EMBL/GenBank/DDBJ databases">
        <title>Genomic Encyclopedia of Type Strains, Phase IV (KMG-IV): sequencing the most valuable type-strain genomes for metagenomic binning, comparative biology and taxonomic classification.</title>
        <authorList>
            <person name="Goeker M."/>
        </authorList>
    </citation>
    <scope>NUCLEOTIDE SEQUENCE [LARGE SCALE GENOMIC DNA]</scope>
    <source>
        <strain evidence="2 3">DSM 3183</strain>
    </source>
</reference>
<protein>
    <recommendedName>
        <fullName evidence="1">Transcriptional regulator-like domain-containing protein</fullName>
    </recommendedName>
</protein>
<feature type="domain" description="Transcriptional regulator-like" evidence="1">
    <location>
        <begin position="6"/>
        <end position="62"/>
    </location>
</feature>
<dbReference type="RefSeq" id="WP_110299386.1">
    <property type="nucleotide sequence ID" value="NZ_QJJM01000009.1"/>
</dbReference>
<dbReference type="AlphaFoldDB" id="A0A2V3VAW2"/>
<dbReference type="Proteomes" id="UP000248014">
    <property type="component" value="Unassembled WGS sequence"/>
</dbReference>
<evidence type="ECO:0000313" key="3">
    <source>
        <dbReference type="Proteomes" id="UP000248014"/>
    </source>
</evidence>
<keyword evidence="3" id="KW-1185">Reference proteome</keyword>
<evidence type="ECO:0000259" key="1">
    <source>
        <dbReference type="Pfam" id="PF20109"/>
    </source>
</evidence>
<dbReference type="Pfam" id="PF20109">
    <property type="entry name" value="Trans_reg_dom"/>
    <property type="match status" value="1"/>
</dbReference>
<sequence length="65" mass="7779">MEEKPDWRSESYAKAFEGHDRADFAQEFLRRNPDYREQYARAIDAAPIARKRLAKHWGLVFRGRP</sequence>
<dbReference type="OrthoDB" id="8654520at2"/>
<gene>
    <name evidence="2" type="ORF">C7451_109159</name>
</gene>
<organism evidence="2 3">
    <name type="scientific">Blastomonas natatoria</name>
    <dbReference type="NCBI Taxonomy" id="34015"/>
    <lineage>
        <taxon>Bacteria</taxon>
        <taxon>Pseudomonadati</taxon>
        <taxon>Pseudomonadota</taxon>
        <taxon>Alphaproteobacteria</taxon>
        <taxon>Sphingomonadales</taxon>
        <taxon>Sphingomonadaceae</taxon>
        <taxon>Blastomonas</taxon>
    </lineage>
</organism>